<dbReference type="Pfam" id="PF02416">
    <property type="entry name" value="TatA_B_E"/>
    <property type="match status" value="1"/>
</dbReference>
<organism evidence="9 10">
    <name type="scientific">Desulfoprunum benzoelyticum</name>
    <dbReference type="NCBI Taxonomy" id="1506996"/>
    <lineage>
        <taxon>Bacteria</taxon>
        <taxon>Pseudomonadati</taxon>
        <taxon>Thermodesulfobacteriota</taxon>
        <taxon>Desulfobulbia</taxon>
        <taxon>Desulfobulbales</taxon>
        <taxon>Desulfobulbaceae</taxon>
        <taxon>Desulfoprunum</taxon>
    </lineage>
</organism>
<keyword evidence="3" id="KW-0812">Transmembrane</keyword>
<sequence length="147" mass="15503">MFGIGLPEMILILALALIVVGPDKLPDLARSVAKGLLELKKTVEGLKQSFKEEGNPLNEIRSDLDDAARSLKTGLLEHPQSGWDQDTPFPGVNPPASPPPSTQQPAVDAEYSEAPDDTAAEPAPALEPGSARPDQTPAAPADDHGRQ</sequence>
<dbReference type="PANTHER" id="PTHR33162">
    <property type="entry name" value="SEC-INDEPENDENT PROTEIN TRANSLOCASE PROTEIN TATA, CHLOROPLASTIC"/>
    <property type="match status" value="1"/>
</dbReference>
<keyword evidence="6" id="KW-0811">Translocation</keyword>
<evidence type="ECO:0000313" key="9">
    <source>
        <dbReference type="EMBL" id="MBB5346744.1"/>
    </source>
</evidence>
<evidence type="ECO:0000313" key="10">
    <source>
        <dbReference type="Proteomes" id="UP000539642"/>
    </source>
</evidence>
<dbReference type="GO" id="GO:0015031">
    <property type="term" value="P:protein transport"/>
    <property type="evidence" value="ECO:0007669"/>
    <property type="project" value="UniProtKB-KW"/>
</dbReference>
<dbReference type="PRINTS" id="PR01506">
    <property type="entry name" value="TATBPROTEIN"/>
</dbReference>
<keyword evidence="10" id="KW-1185">Reference proteome</keyword>
<dbReference type="EMBL" id="JACHEO010000001">
    <property type="protein sequence ID" value="MBB5346744.1"/>
    <property type="molecule type" value="Genomic_DNA"/>
</dbReference>
<reference evidence="9 10" key="1">
    <citation type="submission" date="2020-08" db="EMBL/GenBank/DDBJ databases">
        <title>Genomic Encyclopedia of Type Strains, Phase IV (KMG-IV): sequencing the most valuable type-strain genomes for metagenomic binning, comparative biology and taxonomic classification.</title>
        <authorList>
            <person name="Goeker M."/>
        </authorList>
    </citation>
    <scope>NUCLEOTIDE SEQUENCE [LARGE SCALE GENOMIC DNA]</scope>
    <source>
        <strain evidence="9 10">DSM 28570</strain>
    </source>
</reference>
<evidence type="ECO:0000256" key="4">
    <source>
        <dbReference type="ARBA" id="ARBA00022927"/>
    </source>
</evidence>
<keyword evidence="7" id="KW-0472">Membrane</keyword>
<evidence type="ECO:0000256" key="7">
    <source>
        <dbReference type="ARBA" id="ARBA00023136"/>
    </source>
</evidence>
<evidence type="ECO:0000256" key="5">
    <source>
        <dbReference type="ARBA" id="ARBA00022989"/>
    </source>
</evidence>
<feature type="compositionally biased region" description="Pro residues" evidence="8">
    <location>
        <begin position="91"/>
        <end position="102"/>
    </location>
</feature>
<evidence type="ECO:0000256" key="3">
    <source>
        <dbReference type="ARBA" id="ARBA00022692"/>
    </source>
</evidence>
<evidence type="ECO:0000256" key="2">
    <source>
        <dbReference type="ARBA" id="ARBA00022448"/>
    </source>
</evidence>
<dbReference type="RefSeq" id="WP_183347850.1">
    <property type="nucleotide sequence ID" value="NZ_JACHEO010000001.1"/>
</dbReference>
<keyword evidence="2" id="KW-0813">Transport</keyword>
<dbReference type="InterPro" id="IPR003369">
    <property type="entry name" value="TatA/B/E"/>
</dbReference>
<comment type="caution">
    <text evidence="9">The sequence shown here is derived from an EMBL/GenBank/DDBJ whole genome shotgun (WGS) entry which is preliminary data.</text>
</comment>
<comment type="subcellular location">
    <subcellularLocation>
        <location evidence="1">Membrane</location>
        <topology evidence="1">Single-pass membrane protein</topology>
    </subcellularLocation>
</comment>
<evidence type="ECO:0000256" key="8">
    <source>
        <dbReference type="SAM" id="MobiDB-lite"/>
    </source>
</evidence>
<feature type="region of interest" description="Disordered" evidence="8">
    <location>
        <begin position="70"/>
        <end position="147"/>
    </location>
</feature>
<evidence type="ECO:0000256" key="6">
    <source>
        <dbReference type="ARBA" id="ARBA00023010"/>
    </source>
</evidence>
<dbReference type="PANTHER" id="PTHR33162:SF1">
    <property type="entry name" value="SEC-INDEPENDENT PROTEIN TRANSLOCASE PROTEIN TATA, CHLOROPLASTIC"/>
    <property type="match status" value="1"/>
</dbReference>
<dbReference type="GO" id="GO:0016020">
    <property type="term" value="C:membrane"/>
    <property type="evidence" value="ECO:0007669"/>
    <property type="project" value="UniProtKB-SubCell"/>
</dbReference>
<dbReference type="Gene3D" id="1.20.5.3310">
    <property type="match status" value="1"/>
</dbReference>
<keyword evidence="4" id="KW-0653">Protein transport</keyword>
<proteinExistence type="predicted"/>
<dbReference type="Proteomes" id="UP000539642">
    <property type="component" value="Unassembled WGS sequence"/>
</dbReference>
<feature type="compositionally biased region" description="Acidic residues" evidence="8">
    <location>
        <begin position="110"/>
        <end position="119"/>
    </location>
</feature>
<protein>
    <submittedName>
        <fullName evidence="9">Sec-independent protein translocase protein TatB</fullName>
    </submittedName>
</protein>
<keyword evidence="5" id="KW-1133">Transmembrane helix</keyword>
<dbReference type="AlphaFoldDB" id="A0A840UTN2"/>
<evidence type="ECO:0000256" key="1">
    <source>
        <dbReference type="ARBA" id="ARBA00004167"/>
    </source>
</evidence>
<name>A0A840UTN2_9BACT</name>
<accession>A0A840UTN2</accession>
<gene>
    <name evidence="9" type="ORF">HNQ81_000451</name>
</gene>